<dbReference type="Proteomes" id="UP000324222">
    <property type="component" value="Unassembled WGS sequence"/>
</dbReference>
<keyword evidence="3" id="KW-1185">Reference proteome</keyword>
<gene>
    <name evidence="2" type="ORF">E2C01_099763</name>
</gene>
<evidence type="ECO:0000256" key="1">
    <source>
        <dbReference type="SAM" id="MobiDB-lite"/>
    </source>
</evidence>
<evidence type="ECO:0000313" key="2">
    <source>
        <dbReference type="EMBL" id="MPD04093.1"/>
    </source>
</evidence>
<feature type="compositionally biased region" description="Polar residues" evidence="1">
    <location>
        <begin position="18"/>
        <end position="28"/>
    </location>
</feature>
<proteinExistence type="predicted"/>
<reference evidence="2 3" key="1">
    <citation type="submission" date="2019-05" db="EMBL/GenBank/DDBJ databases">
        <title>Another draft genome of Portunus trituberculatus and its Hox gene families provides insights of decapod evolution.</title>
        <authorList>
            <person name="Jeong J.-H."/>
            <person name="Song I."/>
            <person name="Kim S."/>
            <person name="Choi T."/>
            <person name="Kim D."/>
            <person name="Ryu S."/>
            <person name="Kim W."/>
        </authorList>
    </citation>
    <scope>NUCLEOTIDE SEQUENCE [LARGE SCALE GENOMIC DNA]</scope>
    <source>
        <tissue evidence="2">Muscle</tissue>
    </source>
</reference>
<name>A0A5B7K6C5_PORTR</name>
<protein>
    <submittedName>
        <fullName evidence="2">Uncharacterized protein</fullName>
    </submittedName>
</protein>
<organism evidence="2 3">
    <name type="scientific">Portunus trituberculatus</name>
    <name type="common">Swimming crab</name>
    <name type="synonym">Neptunus trituberculatus</name>
    <dbReference type="NCBI Taxonomy" id="210409"/>
    <lineage>
        <taxon>Eukaryota</taxon>
        <taxon>Metazoa</taxon>
        <taxon>Ecdysozoa</taxon>
        <taxon>Arthropoda</taxon>
        <taxon>Crustacea</taxon>
        <taxon>Multicrustacea</taxon>
        <taxon>Malacostraca</taxon>
        <taxon>Eumalacostraca</taxon>
        <taxon>Eucarida</taxon>
        <taxon>Decapoda</taxon>
        <taxon>Pleocyemata</taxon>
        <taxon>Brachyura</taxon>
        <taxon>Eubrachyura</taxon>
        <taxon>Portunoidea</taxon>
        <taxon>Portunidae</taxon>
        <taxon>Portuninae</taxon>
        <taxon>Portunus</taxon>
    </lineage>
</organism>
<sequence>MMGAHRRPPNHTGDHGHQQTNGTRQNVSLLRAATPRVDERTTGNVAPNRLHFPQDNKPVVLPSHGLPNNKPATQRRAQLPDR</sequence>
<feature type="region of interest" description="Disordered" evidence="1">
    <location>
        <begin position="1"/>
        <end position="82"/>
    </location>
</feature>
<evidence type="ECO:0000313" key="3">
    <source>
        <dbReference type="Proteomes" id="UP000324222"/>
    </source>
</evidence>
<dbReference type="AlphaFoldDB" id="A0A5B7K6C5"/>
<accession>A0A5B7K6C5</accession>
<dbReference type="EMBL" id="VSRR010139389">
    <property type="protein sequence ID" value="MPD04093.1"/>
    <property type="molecule type" value="Genomic_DNA"/>
</dbReference>
<comment type="caution">
    <text evidence="2">The sequence shown here is derived from an EMBL/GenBank/DDBJ whole genome shotgun (WGS) entry which is preliminary data.</text>
</comment>